<proteinExistence type="predicted"/>
<gene>
    <name evidence="2" type="primary">si:ch211-125e6.12</name>
</gene>
<reference evidence="2" key="1">
    <citation type="submission" date="2025-08" db="UniProtKB">
        <authorList>
            <consortium name="RefSeq"/>
        </authorList>
    </citation>
    <scope>IDENTIFICATION</scope>
    <source>
        <strain evidence="2">Tuebingen</strain>
        <tissue evidence="2">Fibroblasts and whole tissue</tissue>
    </source>
</reference>
<evidence type="ECO:0000313" key="2">
    <source>
        <dbReference type="RefSeq" id="XP_073767552.1"/>
    </source>
</evidence>
<accession>A0AC58GCV6</accession>
<dbReference type="RefSeq" id="XP_073767552.1">
    <property type="nucleotide sequence ID" value="XM_073911451.1"/>
</dbReference>
<protein>
    <submittedName>
        <fullName evidence="2">Uncharacterized protein isoform X1</fullName>
    </submittedName>
</protein>
<dbReference type="Proteomes" id="UP000000437">
    <property type="component" value="Chromosome 9"/>
</dbReference>
<evidence type="ECO:0000313" key="1">
    <source>
        <dbReference type="Proteomes" id="UP000000437"/>
    </source>
</evidence>
<sequence>MMVMLRSLLLFFFLFCMGIAAERRCPRQWRRSGSRCFRLFSTSVNWATAEKNCQRLGGNLASVLNDVENDFLLSLIPNSKRFFIGGYNVDEQNWFWSDGSPFGYTNWCSGEPNNMNTEHCLEINWTANRCWNNLPCSVELGYICAKNLNDCS</sequence>
<organism evidence="1 2">
    <name type="scientific">Danio rerio</name>
    <name type="common">Zebrafish</name>
    <name type="synonym">Brachydanio rerio</name>
    <dbReference type="NCBI Taxonomy" id="7955"/>
    <lineage>
        <taxon>Eukaryota</taxon>
        <taxon>Metazoa</taxon>
        <taxon>Chordata</taxon>
        <taxon>Craniata</taxon>
        <taxon>Vertebrata</taxon>
        <taxon>Euteleostomi</taxon>
        <taxon>Actinopterygii</taxon>
        <taxon>Neopterygii</taxon>
        <taxon>Teleostei</taxon>
        <taxon>Ostariophysi</taxon>
        <taxon>Cypriniformes</taxon>
        <taxon>Danionidae</taxon>
        <taxon>Danioninae</taxon>
        <taxon>Danio</taxon>
    </lineage>
</organism>
<keyword evidence="1" id="KW-1185">Reference proteome</keyword>
<name>A0AC58GCV6_DANRE</name>